<keyword evidence="3" id="KW-1185">Reference proteome</keyword>
<proteinExistence type="predicted"/>
<protein>
    <recommendedName>
        <fullName evidence="4">DNA-directed RNA polymerase III subunit RPC5</fullName>
    </recommendedName>
</protein>
<evidence type="ECO:0000313" key="2">
    <source>
        <dbReference type="EMBL" id="KAL2916324.1"/>
    </source>
</evidence>
<accession>A0ABR4NA41</accession>
<feature type="region of interest" description="Disordered" evidence="1">
    <location>
        <begin position="360"/>
        <end position="393"/>
    </location>
</feature>
<feature type="region of interest" description="Disordered" evidence="1">
    <location>
        <begin position="1"/>
        <end position="52"/>
    </location>
</feature>
<evidence type="ECO:0000313" key="3">
    <source>
        <dbReference type="Proteomes" id="UP001527925"/>
    </source>
</evidence>
<evidence type="ECO:0000256" key="1">
    <source>
        <dbReference type="SAM" id="MobiDB-lite"/>
    </source>
</evidence>
<organism evidence="2 3">
    <name type="scientific">Polyrhizophydium stewartii</name>
    <dbReference type="NCBI Taxonomy" id="2732419"/>
    <lineage>
        <taxon>Eukaryota</taxon>
        <taxon>Fungi</taxon>
        <taxon>Fungi incertae sedis</taxon>
        <taxon>Chytridiomycota</taxon>
        <taxon>Chytridiomycota incertae sedis</taxon>
        <taxon>Chytridiomycetes</taxon>
        <taxon>Rhizophydiales</taxon>
        <taxon>Rhizophydiales incertae sedis</taxon>
        <taxon>Polyrhizophydium</taxon>
    </lineage>
</organism>
<feature type="compositionally biased region" description="Gly residues" evidence="1">
    <location>
        <begin position="104"/>
        <end position="114"/>
    </location>
</feature>
<dbReference type="InterPro" id="IPR006886">
    <property type="entry name" value="RNA_pol_III_Rpc5"/>
</dbReference>
<dbReference type="Pfam" id="PF04801">
    <property type="entry name" value="RPC5"/>
    <property type="match status" value="1"/>
</dbReference>
<feature type="region of interest" description="Disordered" evidence="1">
    <location>
        <begin position="71"/>
        <end position="186"/>
    </location>
</feature>
<dbReference type="EMBL" id="JADGIZ020000017">
    <property type="protein sequence ID" value="KAL2916324.1"/>
    <property type="molecule type" value="Genomic_DNA"/>
</dbReference>
<reference evidence="2 3" key="1">
    <citation type="submission" date="2023-09" db="EMBL/GenBank/DDBJ databases">
        <title>Pangenome analysis of Batrachochytrium dendrobatidis and related Chytrids.</title>
        <authorList>
            <person name="Yacoub M.N."/>
            <person name="Stajich J.E."/>
            <person name="James T.Y."/>
        </authorList>
    </citation>
    <scope>NUCLEOTIDE SEQUENCE [LARGE SCALE GENOMIC DNA]</scope>
    <source>
        <strain evidence="2 3">JEL0888</strain>
    </source>
</reference>
<feature type="compositionally biased region" description="Basic and acidic residues" evidence="1">
    <location>
        <begin position="141"/>
        <end position="158"/>
    </location>
</feature>
<sequence length="793" mass="85797">MRRSGRRGNGADQPMVRVKEEDVDDGGLGENAPIGFEPEETPPAPNLTARHAGAQALADLADASVAALGESHAANGAAAAWGGSAAAAGRSSVEDPRFALSSGSGAGGRAGAGPSGMDVDAGAFEGDVAGPAEPGSRMSGVRHDMDYRGYGAERHGEDGYADGDGYGDQDGDGDDMGGDDDDDDPIVQEFDVYLSNEMSDSLYLLQFPTRPHTFTSESIPKEGRIKYKHKKLQLDVELDITGGHYDHQAGERFGQGLHNKPLLTAFDLHSRGFEAERTLLKHIKLESKIVPLNAQYMIGVLRHRALHLRPISTILQLRQSLDYIDKINEKEKNASQRIMHEERKEEGIEDEAKMIQVMVRSSDDKEASKRASVSEMQRQSDSEQWTPLSIKGPEHEDSEHFRRLIGHTDVAKIDFDDTSKSYIDTISPLVIQQQQAATNPAASKADAAKAEVRQGMSVAEMAHLPLADNTIVNLIGDPGIGNRELIKALTDVAYLIRGVWVIKSELLYTGRAYDARRFLLGLLNSKEYVSRKEFVDITHLLPNMAANMLNEIADLDEGLGWRLKVPPDSAFVENHDRIVESQRKLVEDEMHKAMEAMRVPDRTRRRQSLVSGREPAATAVSPAAASPAAAAAAGNAGSASGGSSTTGSQNAAQVLDAAKLSGGGASAQLDALIKALFHAHPLCTMDFVTRSFLLSKYKSVGFTRDQISLAVESMCLQVSGGYALKTGASKLAEKFRPAIFKLFAEKGRARRSEIQAKCVEEGLGEIPHSAYIKIMSEIATSDGTFWQLKPMAQ</sequence>
<dbReference type="PANTHER" id="PTHR12069">
    <property type="entry name" value="DNA-DIRECTED RNA POLYMERASES III 80 KDA POLYPEPTIDE RNA POLYMERASE III SUBUNIT 5"/>
    <property type="match status" value="1"/>
</dbReference>
<feature type="compositionally biased region" description="Low complexity" evidence="1">
    <location>
        <begin position="71"/>
        <end position="91"/>
    </location>
</feature>
<feature type="region of interest" description="Disordered" evidence="1">
    <location>
        <begin position="596"/>
        <end position="622"/>
    </location>
</feature>
<feature type="compositionally biased region" description="Acidic residues" evidence="1">
    <location>
        <begin position="159"/>
        <end position="186"/>
    </location>
</feature>
<evidence type="ECO:0008006" key="4">
    <source>
        <dbReference type="Google" id="ProtNLM"/>
    </source>
</evidence>
<dbReference type="Proteomes" id="UP001527925">
    <property type="component" value="Unassembled WGS sequence"/>
</dbReference>
<name>A0ABR4NA41_9FUNG</name>
<feature type="compositionally biased region" description="Polar residues" evidence="1">
    <location>
        <begin position="374"/>
        <end position="387"/>
    </location>
</feature>
<gene>
    <name evidence="2" type="ORF">HK105_204080</name>
</gene>
<comment type="caution">
    <text evidence="2">The sequence shown here is derived from an EMBL/GenBank/DDBJ whole genome shotgun (WGS) entry which is preliminary data.</text>
</comment>
<dbReference type="PANTHER" id="PTHR12069:SF0">
    <property type="entry name" value="DNA-DIRECTED RNA POLYMERASE III SUBUNIT RPC5"/>
    <property type="match status" value="1"/>
</dbReference>